<dbReference type="AlphaFoldDB" id="A0A3S5HNY2"/>
<keyword evidence="2 5" id="KW-0540">Nuclease</keyword>
<keyword evidence="1 5" id="KW-0819">tRNA processing</keyword>
<dbReference type="EMBL" id="CP026513">
    <property type="protein sequence ID" value="AZP36374.1"/>
    <property type="molecule type" value="Genomic_DNA"/>
</dbReference>
<dbReference type="RefSeq" id="WP_126071648.1">
    <property type="nucleotide sequence ID" value="NZ_CP026513.1"/>
</dbReference>
<dbReference type="EC" id="3.1.13.-" evidence="5"/>
<evidence type="ECO:0000313" key="7">
    <source>
        <dbReference type="EMBL" id="AZP36374.1"/>
    </source>
</evidence>
<feature type="domain" description="Exonuclease" evidence="6">
    <location>
        <begin position="15"/>
        <end position="200"/>
    </location>
</feature>
<evidence type="ECO:0000256" key="3">
    <source>
        <dbReference type="ARBA" id="ARBA00022801"/>
    </source>
</evidence>
<dbReference type="PANTHER" id="PTHR30231">
    <property type="entry name" value="DNA POLYMERASE III SUBUNIT EPSILON"/>
    <property type="match status" value="1"/>
</dbReference>
<comment type="similarity">
    <text evidence="5">Belongs to the RNase T family.</text>
</comment>
<comment type="subunit">
    <text evidence="5">Homodimer.</text>
</comment>
<dbReference type="GO" id="GO:0005829">
    <property type="term" value="C:cytosol"/>
    <property type="evidence" value="ECO:0007669"/>
    <property type="project" value="TreeGrafter"/>
</dbReference>
<accession>A0A3S5HNY2</accession>
<proteinExistence type="inferred from homology"/>
<comment type="cofactor">
    <cofactor evidence="5">
        <name>Mg(2+)</name>
        <dbReference type="ChEBI" id="CHEBI:18420"/>
    </cofactor>
    <text evidence="5">Binds two Mg(2+) per subunit. The active form of the enzyme binds two Mg(2+) ions in its active site. The first Mg(2+) forms only one salt bridge with the protein.</text>
</comment>
<sequence>MNKKKHLYYRFKGFYPIVIDIETSGLDSNINAILEIALITFKIDKNGWLKKDQIIHFHIKPFLNSKINYESLIHNKININSSLRGAISEYNAFNKIIKLITKKMKKNLCNRSIIVAHNVVFDHNFIMSSIERLGITINPFHPFTTFDTSTISSFIIGQNILFKACKKIGLYFNMKYSHSALYDSLLTASLFCKLINKFKFKKKK</sequence>
<keyword evidence="5" id="KW-0460">Magnesium</keyword>
<keyword evidence="5" id="KW-0479">Metal-binding</keyword>
<dbReference type="GO" id="GO:0016896">
    <property type="term" value="F:RNA exonuclease activity, producing 5'-phosphomonoesters"/>
    <property type="evidence" value="ECO:0007669"/>
    <property type="project" value="UniProtKB-UniRule"/>
</dbReference>
<name>A0A3S5HNY2_9ENTR</name>
<gene>
    <name evidence="5 7" type="primary">rnt</name>
    <name evidence="7" type="ORF">C3B56_00290</name>
</gene>
<dbReference type="GO" id="GO:0008408">
    <property type="term" value="F:3'-5' exonuclease activity"/>
    <property type="evidence" value="ECO:0007669"/>
    <property type="project" value="TreeGrafter"/>
</dbReference>
<dbReference type="InterPro" id="IPR036397">
    <property type="entry name" value="RNaseH_sf"/>
</dbReference>
<feature type="binding site" evidence="5">
    <location>
        <position position="22"/>
    </location>
    <ligand>
        <name>Mg(2+)</name>
        <dbReference type="ChEBI" id="CHEBI:18420"/>
        <label>2</label>
        <note>catalytic</note>
    </ligand>
</feature>
<dbReference type="GO" id="GO:0003676">
    <property type="term" value="F:nucleic acid binding"/>
    <property type="evidence" value="ECO:0007669"/>
    <property type="project" value="InterPro"/>
</dbReference>
<dbReference type="Gene3D" id="3.30.420.10">
    <property type="entry name" value="Ribonuclease H-like superfamily/Ribonuclease H"/>
    <property type="match status" value="1"/>
</dbReference>
<evidence type="ECO:0000256" key="1">
    <source>
        <dbReference type="ARBA" id="ARBA00022694"/>
    </source>
</evidence>
<dbReference type="Proteomes" id="UP000274458">
    <property type="component" value="Chromosome"/>
</dbReference>
<dbReference type="HAMAP" id="MF_00157">
    <property type="entry name" value="RNase_T"/>
    <property type="match status" value="1"/>
</dbReference>
<comment type="caution">
    <text evidence="5">Lacks conserved residue(s) required for the propagation of feature annotation.</text>
</comment>
<dbReference type="InterPro" id="IPR005987">
    <property type="entry name" value="RNase_T"/>
</dbReference>
<dbReference type="GO" id="GO:0045004">
    <property type="term" value="P:DNA replication proofreading"/>
    <property type="evidence" value="ECO:0007669"/>
    <property type="project" value="TreeGrafter"/>
</dbReference>
<feature type="binding site" evidence="5">
    <location>
        <position position="178"/>
    </location>
    <ligand>
        <name>Mg(2+)</name>
        <dbReference type="ChEBI" id="CHEBI:18420"/>
        <label>2</label>
        <note>catalytic</note>
    </ligand>
</feature>
<dbReference type="SUPFAM" id="SSF53098">
    <property type="entry name" value="Ribonuclease H-like"/>
    <property type="match status" value="1"/>
</dbReference>
<keyword evidence="3 5" id="KW-0378">Hydrolase</keyword>
<dbReference type="Pfam" id="PF00929">
    <property type="entry name" value="RNase_T"/>
    <property type="match status" value="1"/>
</dbReference>
<dbReference type="SMART" id="SM00479">
    <property type="entry name" value="EXOIII"/>
    <property type="match status" value="1"/>
</dbReference>
<keyword evidence="4 5" id="KW-0269">Exonuclease</keyword>
<evidence type="ECO:0000256" key="4">
    <source>
        <dbReference type="ARBA" id="ARBA00022839"/>
    </source>
</evidence>
<evidence type="ECO:0000256" key="2">
    <source>
        <dbReference type="ARBA" id="ARBA00022722"/>
    </source>
</evidence>
<dbReference type="GO" id="GO:0008033">
    <property type="term" value="P:tRNA processing"/>
    <property type="evidence" value="ECO:0007669"/>
    <property type="project" value="UniProtKB-KW"/>
</dbReference>
<evidence type="ECO:0000259" key="6">
    <source>
        <dbReference type="SMART" id="SM00479"/>
    </source>
</evidence>
<organism evidence="7 8">
    <name type="scientific">Candidatus Annandia adelgestsuga</name>
    <dbReference type="NCBI Taxonomy" id="1302411"/>
    <lineage>
        <taxon>Bacteria</taxon>
        <taxon>Pseudomonadati</taxon>
        <taxon>Pseudomonadota</taxon>
        <taxon>Gammaproteobacteria</taxon>
        <taxon>Enterobacterales</taxon>
        <taxon>Enterobacteriaceae</taxon>
        <taxon>Candidatus Annandia</taxon>
    </lineage>
</organism>
<feature type="binding site" evidence="5">
    <location>
        <position position="183"/>
    </location>
    <ligand>
        <name>Mg(2+)</name>
        <dbReference type="ChEBI" id="CHEBI:18420"/>
        <label>2</label>
        <note>catalytic</note>
    </ligand>
</feature>
<dbReference type="InterPro" id="IPR012337">
    <property type="entry name" value="RNaseH-like_sf"/>
</dbReference>
<feature type="site" description="Important for substrate binding and specificity" evidence="5">
    <location>
        <position position="121"/>
    </location>
</feature>
<dbReference type="PANTHER" id="PTHR30231:SF2">
    <property type="entry name" value="RIBONUCLEASE T"/>
    <property type="match status" value="1"/>
</dbReference>
<dbReference type="InterPro" id="IPR013520">
    <property type="entry name" value="Ribonucl_H"/>
</dbReference>
<comment type="function">
    <text evidence="5">Trims short 3' overhangs of a variety of RNA species, leaving a one or two nucleotide 3' overhang. Responsible for the end-turnover of tRNA: specifically removes the terminal AMP residue from uncharged tRNA (tRNA-C-C-A). Also appears to be involved in tRNA biosynthesis.</text>
</comment>
<feature type="active site" description="Proton donor/acceptor" evidence="5">
    <location>
        <position position="178"/>
    </location>
</feature>
<feature type="binding site" evidence="5">
    <location>
        <position position="20"/>
    </location>
    <ligand>
        <name>Mg(2+)</name>
        <dbReference type="ChEBI" id="CHEBI:18420"/>
        <label>2</label>
        <note>catalytic</note>
    </ligand>
</feature>
<feature type="binding site" evidence="5">
    <location>
        <position position="20"/>
    </location>
    <ligand>
        <name>Mg(2+)</name>
        <dbReference type="ChEBI" id="CHEBI:18420"/>
        <label>1</label>
        <note>catalytic</note>
    </ligand>
</feature>
<protein>
    <recommendedName>
        <fullName evidence="5">Ribonuclease T</fullName>
        <ecNumber evidence="5">3.1.13.-</ecNumber>
    </recommendedName>
    <alternativeName>
        <fullName evidence="5">Exoribonuclease T</fullName>
        <shortName evidence="5">RNase T</shortName>
    </alternativeName>
</protein>
<dbReference type="GO" id="GO:0000287">
    <property type="term" value="F:magnesium ion binding"/>
    <property type="evidence" value="ECO:0007669"/>
    <property type="project" value="UniProtKB-UniRule"/>
</dbReference>
<reference evidence="7 8" key="1">
    <citation type="journal article" date="2018" name="Genome Biol. Evol.">
        <title>Partnering With a Pest: Genomes of Hemlock Woolly Adelgid Symbionts Reveal Atypical Nutritional Provisioning Patterns in Dual-Obligate Bacteria.</title>
        <authorList>
            <person name="Weglarz K.M."/>
            <person name="Havill N.P."/>
            <person name="Burke G.R."/>
            <person name="von Dohlen C.D."/>
        </authorList>
    </citation>
    <scope>NUCLEOTIDE SEQUENCE [LARGE SCALE GENOMIC DNA]</scope>
    <source>
        <strain evidence="7">ENA</strain>
    </source>
</reference>
<evidence type="ECO:0000313" key="8">
    <source>
        <dbReference type="Proteomes" id="UP000274458"/>
    </source>
</evidence>
<keyword evidence="8" id="KW-1185">Reference proteome</keyword>
<dbReference type="KEGG" id="aade:C3B56_00290"/>
<evidence type="ECO:0000256" key="5">
    <source>
        <dbReference type="HAMAP-Rule" id="MF_00157"/>
    </source>
</evidence>
<dbReference type="OrthoDB" id="9778264at2"/>
<feature type="site" description="Important for substrate binding and specificity" evidence="5">
    <location>
        <position position="143"/>
    </location>
</feature>